<comment type="caution">
    <text evidence="1">The sequence shown here is derived from an EMBL/GenBank/DDBJ whole genome shotgun (WGS) entry which is preliminary data.</text>
</comment>
<dbReference type="Proteomes" id="UP000214588">
    <property type="component" value="Unassembled WGS sequence"/>
</dbReference>
<evidence type="ECO:0000313" key="2">
    <source>
        <dbReference type="Proteomes" id="UP000214588"/>
    </source>
</evidence>
<name>A0A226BWI0_9FIRM</name>
<dbReference type="EMBL" id="NIQC01000020">
    <property type="protein sequence ID" value="OWZ83356.1"/>
    <property type="molecule type" value="Genomic_DNA"/>
</dbReference>
<sequence length="123" mass="14568">MINKNLYYVTSVQNAEDIITSGFRASLRDRHWLGDGYYFYEETFFAFKWCLELCSDCYGDGVELSKLLDNYKIITAEVSIDEKRVFDLKTVQHKELFDLSFHELRKNPGKRKAEEIKGYCSFY</sequence>
<dbReference type="AlphaFoldDB" id="A0A226BWI0"/>
<dbReference type="OrthoDB" id="274805at2"/>
<reference evidence="1 2" key="1">
    <citation type="submission" date="2017-06" db="EMBL/GenBank/DDBJ databases">
        <title>Draft Genome Sequence of Natranaerobius trueperi halophilic, alkalithermophilic bacteria from soda lakes.</title>
        <authorList>
            <person name="Zhao B."/>
        </authorList>
    </citation>
    <scope>NUCLEOTIDE SEQUENCE [LARGE SCALE GENOMIC DNA]</scope>
    <source>
        <strain evidence="1 2">DSM 18760</strain>
    </source>
</reference>
<keyword evidence="2" id="KW-1185">Reference proteome</keyword>
<dbReference type="SUPFAM" id="SSF56399">
    <property type="entry name" value="ADP-ribosylation"/>
    <property type="match status" value="1"/>
</dbReference>
<accession>A0A226BWI0</accession>
<gene>
    <name evidence="1" type="ORF">CDO51_09050</name>
</gene>
<proteinExistence type="predicted"/>
<evidence type="ECO:0000313" key="1">
    <source>
        <dbReference type="EMBL" id="OWZ83356.1"/>
    </source>
</evidence>
<protein>
    <submittedName>
        <fullName evidence="1">Uncharacterized protein</fullName>
    </submittedName>
</protein>
<dbReference type="RefSeq" id="WP_089023954.1">
    <property type="nucleotide sequence ID" value="NZ_NIQC01000020.1"/>
</dbReference>
<organism evidence="1 2">
    <name type="scientific">Natranaerobius trueperi</name>
    <dbReference type="NCBI Taxonomy" id="759412"/>
    <lineage>
        <taxon>Bacteria</taxon>
        <taxon>Bacillati</taxon>
        <taxon>Bacillota</taxon>
        <taxon>Clostridia</taxon>
        <taxon>Natranaerobiales</taxon>
        <taxon>Natranaerobiaceae</taxon>
        <taxon>Natranaerobius</taxon>
    </lineage>
</organism>